<dbReference type="GO" id="GO:0006865">
    <property type="term" value="P:amino acid transport"/>
    <property type="evidence" value="ECO:0007669"/>
    <property type="project" value="UniProtKB-KW"/>
</dbReference>
<comment type="caution">
    <text evidence="10">The sequence shown here is derived from an EMBL/GenBank/DDBJ whole genome shotgun (WGS) entry which is preliminary data.</text>
</comment>
<keyword evidence="11" id="KW-1185">Reference proteome</keyword>
<dbReference type="EMBL" id="JBJUIK010000003">
    <property type="protein sequence ID" value="KAL3532930.1"/>
    <property type="molecule type" value="Genomic_DNA"/>
</dbReference>
<accession>A0ABD3AP31</accession>
<comment type="subcellular location">
    <subcellularLocation>
        <location evidence="1">Membrane</location>
        <topology evidence="1">Single-pass membrane protein</topology>
    </subcellularLocation>
</comment>
<dbReference type="PANTHER" id="PTHR33228:SF77">
    <property type="entry name" value="PROTEIN GLUTAMINE DUMPER 2"/>
    <property type="match status" value="1"/>
</dbReference>
<evidence type="ECO:0000256" key="8">
    <source>
        <dbReference type="SAM" id="MobiDB-lite"/>
    </source>
</evidence>
<protein>
    <submittedName>
        <fullName evidence="10">Uncharacterized protein</fullName>
    </submittedName>
</protein>
<keyword evidence="7 9" id="KW-0472">Membrane</keyword>
<evidence type="ECO:0000256" key="6">
    <source>
        <dbReference type="ARBA" id="ARBA00022989"/>
    </source>
</evidence>
<name>A0ABD3AP31_9GENT</name>
<dbReference type="PANTHER" id="PTHR33228">
    <property type="entry name" value="PROTEIN GLUTAMINE DUMPER 4-RELATED"/>
    <property type="match status" value="1"/>
</dbReference>
<dbReference type="GO" id="GO:0080143">
    <property type="term" value="P:regulation of amino acid export"/>
    <property type="evidence" value="ECO:0007669"/>
    <property type="project" value="UniProtKB-ARBA"/>
</dbReference>
<keyword evidence="6 9" id="KW-1133">Transmembrane helix</keyword>
<dbReference type="GO" id="GO:0016020">
    <property type="term" value="C:membrane"/>
    <property type="evidence" value="ECO:0007669"/>
    <property type="project" value="UniProtKB-SubCell"/>
</dbReference>
<evidence type="ECO:0000313" key="10">
    <source>
        <dbReference type="EMBL" id="KAL3532930.1"/>
    </source>
</evidence>
<keyword evidence="5" id="KW-0029">Amino-acid transport</keyword>
<feature type="transmembrane region" description="Helical" evidence="9">
    <location>
        <begin position="20"/>
        <end position="40"/>
    </location>
</feature>
<keyword evidence="3" id="KW-0813">Transport</keyword>
<evidence type="ECO:0000256" key="7">
    <source>
        <dbReference type="ARBA" id="ARBA00023136"/>
    </source>
</evidence>
<evidence type="ECO:0000256" key="3">
    <source>
        <dbReference type="ARBA" id="ARBA00022448"/>
    </source>
</evidence>
<evidence type="ECO:0000256" key="1">
    <source>
        <dbReference type="ARBA" id="ARBA00004167"/>
    </source>
</evidence>
<dbReference type="InterPro" id="IPR040359">
    <property type="entry name" value="GDU"/>
</dbReference>
<dbReference type="AlphaFoldDB" id="A0ABD3AP31"/>
<evidence type="ECO:0000256" key="2">
    <source>
        <dbReference type="ARBA" id="ARBA00009977"/>
    </source>
</evidence>
<keyword evidence="4 9" id="KW-0812">Transmembrane</keyword>
<gene>
    <name evidence="10" type="ORF">ACH5RR_006451</name>
</gene>
<proteinExistence type="inferred from homology"/>
<evidence type="ECO:0000256" key="5">
    <source>
        <dbReference type="ARBA" id="ARBA00022970"/>
    </source>
</evidence>
<evidence type="ECO:0000313" key="11">
    <source>
        <dbReference type="Proteomes" id="UP001630127"/>
    </source>
</evidence>
<evidence type="ECO:0000256" key="9">
    <source>
        <dbReference type="SAM" id="Phobius"/>
    </source>
</evidence>
<dbReference type="Proteomes" id="UP001630127">
    <property type="component" value="Unassembled WGS sequence"/>
</dbReference>
<comment type="similarity">
    <text evidence="2">Belongs to the GLUTAMINE DUMPER 1 (TC 9.B.60) family.</text>
</comment>
<reference evidence="10 11" key="1">
    <citation type="submission" date="2024-11" db="EMBL/GenBank/DDBJ databases">
        <title>A near-complete genome assembly of Cinchona calisaya.</title>
        <authorList>
            <person name="Lian D.C."/>
            <person name="Zhao X.W."/>
            <person name="Wei L."/>
        </authorList>
    </citation>
    <scope>NUCLEOTIDE SEQUENCE [LARGE SCALE GENOMIC DNA]</scope>
    <source>
        <tissue evidence="10">Nenye</tissue>
    </source>
</reference>
<organism evidence="10 11">
    <name type="scientific">Cinchona calisaya</name>
    <dbReference type="NCBI Taxonomy" id="153742"/>
    <lineage>
        <taxon>Eukaryota</taxon>
        <taxon>Viridiplantae</taxon>
        <taxon>Streptophyta</taxon>
        <taxon>Embryophyta</taxon>
        <taxon>Tracheophyta</taxon>
        <taxon>Spermatophyta</taxon>
        <taxon>Magnoliopsida</taxon>
        <taxon>eudicotyledons</taxon>
        <taxon>Gunneridae</taxon>
        <taxon>Pentapetalae</taxon>
        <taxon>asterids</taxon>
        <taxon>lamiids</taxon>
        <taxon>Gentianales</taxon>
        <taxon>Rubiaceae</taxon>
        <taxon>Cinchonoideae</taxon>
        <taxon>Cinchoneae</taxon>
        <taxon>Cinchona</taxon>
    </lineage>
</organism>
<feature type="region of interest" description="Disordered" evidence="8">
    <location>
        <begin position="47"/>
        <end position="68"/>
    </location>
</feature>
<sequence>MPALPAHSPSTSPVPYLYRGLGAMLGLIAFALIVLVCSYCKPNEERNLEAGDQDGSGDCNRNKTPPVPEESFLVIMPGQERPTCLATKTSSSASGTVAD</sequence>
<evidence type="ECO:0000256" key="4">
    <source>
        <dbReference type="ARBA" id="ARBA00022692"/>
    </source>
</evidence>